<dbReference type="KEGG" id="lack:FLP15_10330"/>
<feature type="domain" description="Core-binding (CB)" evidence="6">
    <location>
        <begin position="1"/>
        <end position="85"/>
    </location>
</feature>
<dbReference type="Gene3D" id="1.10.150.130">
    <property type="match status" value="1"/>
</dbReference>
<dbReference type="EMBL" id="CP041356">
    <property type="protein sequence ID" value="QDK71486.1"/>
    <property type="molecule type" value="Genomic_DNA"/>
</dbReference>
<dbReference type="AlphaFoldDB" id="A0A514ZA74"/>
<evidence type="ECO:0000256" key="4">
    <source>
        <dbReference type="PROSITE-ProRule" id="PRU01248"/>
    </source>
</evidence>
<evidence type="ECO:0000259" key="6">
    <source>
        <dbReference type="PROSITE" id="PS51900"/>
    </source>
</evidence>
<feature type="domain" description="Tyr recombinase" evidence="5">
    <location>
        <begin position="105"/>
        <end position="268"/>
    </location>
</feature>
<sequence length="273" mass="31971">MLPIKEYELSIKENELGKNTIKNYLNTLRQFESFVVGNHLSMNKETIIQFKHYLKECEFKPSQRYKLKTINQKLIIINIFLNWLENEGYIDSKLSVKLFKSQTKEHRESITESEYKRLIKNSKTEEMRLFILIIGNTGMRISEVCAIKADDLNKKVIVIENKGKQRIVTIPQFLKKQLKSYVNQEGIQSAIFYKNQRTYRVNLKNIAGRAKVNKDKVYPHSIRHYFAKSFINHGGDSTVLQQLLGHEDISTTTIYTKLSSNELSEQFGRIKNI</sequence>
<gene>
    <name evidence="7" type="ORF">FLP15_10330</name>
</gene>
<dbReference type="OrthoDB" id="107900at2"/>
<evidence type="ECO:0000313" key="7">
    <source>
        <dbReference type="EMBL" id="QDK71486.1"/>
    </source>
</evidence>
<evidence type="ECO:0000256" key="1">
    <source>
        <dbReference type="ARBA" id="ARBA00022908"/>
    </source>
</evidence>
<dbReference type="InterPro" id="IPR010998">
    <property type="entry name" value="Integrase_recombinase_N"/>
</dbReference>
<dbReference type="PANTHER" id="PTHR30349">
    <property type="entry name" value="PHAGE INTEGRASE-RELATED"/>
    <property type="match status" value="1"/>
</dbReference>
<evidence type="ECO:0000256" key="3">
    <source>
        <dbReference type="ARBA" id="ARBA00023172"/>
    </source>
</evidence>
<keyword evidence="8" id="KW-1185">Reference proteome</keyword>
<evidence type="ECO:0000259" key="5">
    <source>
        <dbReference type="PROSITE" id="PS51898"/>
    </source>
</evidence>
<dbReference type="RefSeq" id="WP_142767050.1">
    <property type="nucleotide sequence ID" value="NZ_CP041356.1"/>
</dbReference>
<dbReference type="InterPro" id="IPR050090">
    <property type="entry name" value="Tyrosine_recombinase_XerCD"/>
</dbReference>
<dbReference type="Pfam" id="PF02899">
    <property type="entry name" value="Phage_int_SAM_1"/>
    <property type="match status" value="1"/>
</dbReference>
<accession>A0A514ZA74</accession>
<dbReference type="InterPro" id="IPR013762">
    <property type="entry name" value="Integrase-like_cat_sf"/>
</dbReference>
<dbReference type="PROSITE" id="PS51898">
    <property type="entry name" value="TYR_RECOMBINASE"/>
    <property type="match status" value="1"/>
</dbReference>
<name>A0A514ZA74_9LACT</name>
<dbReference type="GO" id="GO:0015074">
    <property type="term" value="P:DNA integration"/>
    <property type="evidence" value="ECO:0007669"/>
    <property type="project" value="UniProtKB-KW"/>
</dbReference>
<dbReference type="InterPro" id="IPR011010">
    <property type="entry name" value="DNA_brk_join_enz"/>
</dbReference>
<dbReference type="Pfam" id="PF00589">
    <property type="entry name" value="Phage_integrase"/>
    <property type="match status" value="1"/>
</dbReference>
<dbReference type="SUPFAM" id="SSF56349">
    <property type="entry name" value="DNA breaking-rejoining enzymes"/>
    <property type="match status" value="1"/>
</dbReference>
<dbReference type="PANTHER" id="PTHR30349:SF89">
    <property type="entry name" value="INTEGRASE_RECOMBINASE"/>
    <property type="match status" value="1"/>
</dbReference>
<proteinExistence type="predicted"/>
<dbReference type="GO" id="GO:0006310">
    <property type="term" value="P:DNA recombination"/>
    <property type="evidence" value="ECO:0007669"/>
    <property type="project" value="UniProtKB-KW"/>
</dbReference>
<evidence type="ECO:0000256" key="2">
    <source>
        <dbReference type="ARBA" id="ARBA00023125"/>
    </source>
</evidence>
<evidence type="ECO:0000313" key="8">
    <source>
        <dbReference type="Proteomes" id="UP000315128"/>
    </source>
</evidence>
<reference evidence="7 8" key="1">
    <citation type="submission" date="2019-07" db="EMBL/GenBank/DDBJ databases">
        <title>Genome sequencing of KACC 19320.</title>
        <authorList>
            <person name="Heo J."/>
            <person name="Kim S.-J."/>
            <person name="Kim J.-S."/>
            <person name="Hong S.-B."/>
            <person name="Kwon S.-W."/>
        </authorList>
    </citation>
    <scope>NUCLEOTIDE SEQUENCE [LARGE SCALE GENOMIC DNA]</scope>
    <source>
        <strain evidence="7 8">KACC 19320</strain>
    </source>
</reference>
<dbReference type="PROSITE" id="PS51900">
    <property type="entry name" value="CB"/>
    <property type="match status" value="1"/>
</dbReference>
<keyword evidence="3" id="KW-0233">DNA recombination</keyword>
<keyword evidence="1" id="KW-0229">DNA integration</keyword>
<protein>
    <submittedName>
        <fullName evidence="7">Tyrosine-type recombinase/integrase</fullName>
    </submittedName>
</protein>
<dbReference type="InterPro" id="IPR002104">
    <property type="entry name" value="Integrase_catalytic"/>
</dbReference>
<dbReference type="GO" id="GO:0003677">
    <property type="term" value="F:DNA binding"/>
    <property type="evidence" value="ECO:0007669"/>
    <property type="project" value="UniProtKB-UniRule"/>
</dbReference>
<dbReference type="InterPro" id="IPR004107">
    <property type="entry name" value="Integrase_SAM-like_N"/>
</dbReference>
<dbReference type="Proteomes" id="UP000315128">
    <property type="component" value="Chromosome"/>
</dbReference>
<keyword evidence="2 4" id="KW-0238">DNA-binding</keyword>
<dbReference type="InterPro" id="IPR044068">
    <property type="entry name" value="CB"/>
</dbReference>
<organism evidence="7 8">
    <name type="scientific">Lactococcus protaetiae</name>
    <dbReference type="NCBI Taxonomy" id="2592653"/>
    <lineage>
        <taxon>Bacteria</taxon>
        <taxon>Bacillati</taxon>
        <taxon>Bacillota</taxon>
        <taxon>Bacilli</taxon>
        <taxon>Lactobacillales</taxon>
        <taxon>Streptococcaceae</taxon>
        <taxon>Lactococcus</taxon>
    </lineage>
</organism>
<dbReference type="Gene3D" id="1.10.443.10">
    <property type="entry name" value="Intergrase catalytic core"/>
    <property type="match status" value="1"/>
</dbReference>